<evidence type="ECO:0000313" key="9">
    <source>
        <dbReference type="EMBL" id="KAF2120989.1"/>
    </source>
</evidence>
<evidence type="ECO:0000256" key="7">
    <source>
        <dbReference type="SAM" id="MobiDB-lite"/>
    </source>
</evidence>
<dbReference type="Gene3D" id="4.10.240.10">
    <property type="entry name" value="Zn(2)-C6 fungal-type DNA-binding domain"/>
    <property type="match status" value="1"/>
</dbReference>
<dbReference type="CDD" id="cd00067">
    <property type="entry name" value="GAL4"/>
    <property type="match status" value="1"/>
</dbReference>
<evidence type="ECO:0000256" key="6">
    <source>
        <dbReference type="ARBA" id="ARBA00023242"/>
    </source>
</evidence>
<proteinExistence type="predicted"/>
<feature type="compositionally biased region" description="Polar residues" evidence="7">
    <location>
        <begin position="665"/>
        <end position="675"/>
    </location>
</feature>
<feature type="domain" description="Zn(2)-C6 fungal-type" evidence="8">
    <location>
        <begin position="29"/>
        <end position="62"/>
    </location>
</feature>
<protein>
    <recommendedName>
        <fullName evidence="8">Zn(2)-C6 fungal-type domain-containing protein</fullName>
    </recommendedName>
</protein>
<gene>
    <name evidence="9" type="ORF">BDV96DRAFT_283377</name>
</gene>
<dbReference type="PANTHER" id="PTHR47171:SF1">
    <property type="entry name" value="ZN(II)2CYS6 TRANSCRIPTION FACTOR (EUROFUNG)"/>
    <property type="match status" value="1"/>
</dbReference>
<keyword evidence="2" id="KW-0862">Zinc</keyword>
<dbReference type="GO" id="GO:0008270">
    <property type="term" value="F:zinc ion binding"/>
    <property type="evidence" value="ECO:0007669"/>
    <property type="project" value="InterPro"/>
</dbReference>
<keyword evidence="3" id="KW-0805">Transcription regulation</keyword>
<dbReference type="OrthoDB" id="5121955at2759"/>
<keyword evidence="6" id="KW-0539">Nucleus</keyword>
<dbReference type="PROSITE" id="PS00463">
    <property type="entry name" value="ZN2_CY6_FUNGAL_1"/>
    <property type="match status" value="1"/>
</dbReference>
<dbReference type="AlphaFoldDB" id="A0A6A5ZNJ0"/>
<accession>A0A6A5ZNJ0</accession>
<dbReference type="InterPro" id="IPR007219">
    <property type="entry name" value="XnlR_reg_dom"/>
</dbReference>
<dbReference type="SMART" id="SM00906">
    <property type="entry name" value="Fungal_trans"/>
    <property type="match status" value="1"/>
</dbReference>
<evidence type="ECO:0000313" key="10">
    <source>
        <dbReference type="Proteomes" id="UP000799770"/>
    </source>
</evidence>
<dbReference type="Pfam" id="PF04082">
    <property type="entry name" value="Fungal_trans"/>
    <property type="match status" value="1"/>
</dbReference>
<organism evidence="9 10">
    <name type="scientific">Lophiotrema nucula</name>
    <dbReference type="NCBI Taxonomy" id="690887"/>
    <lineage>
        <taxon>Eukaryota</taxon>
        <taxon>Fungi</taxon>
        <taxon>Dikarya</taxon>
        <taxon>Ascomycota</taxon>
        <taxon>Pezizomycotina</taxon>
        <taxon>Dothideomycetes</taxon>
        <taxon>Pleosporomycetidae</taxon>
        <taxon>Pleosporales</taxon>
        <taxon>Lophiotremataceae</taxon>
        <taxon>Lophiotrema</taxon>
    </lineage>
</organism>
<dbReference type="PROSITE" id="PS50048">
    <property type="entry name" value="ZN2_CY6_FUNGAL_2"/>
    <property type="match status" value="1"/>
</dbReference>
<keyword evidence="5" id="KW-0804">Transcription</keyword>
<keyword evidence="1" id="KW-0479">Metal-binding</keyword>
<dbReference type="Pfam" id="PF00172">
    <property type="entry name" value="Zn_clus"/>
    <property type="match status" value="1"/>
</dbReference>
<dbReference type="InterPro" id="IPR052073">
    <property type="entry name" value="Amide_Lactam_Regulators"/>
</dbReference>
<reference evidence="9" key="1">
    <citation type="journal article" date="2020" name="Stud. Mycol.">
        <title>101 Dothideomycetes genomes: a test case for predicting lifestyles and emergence of pathogens.</title>
        <authorList>
            <person name="Haridas S."/>
            <person name="Albert R."/>
            <person name="Binder M."/>
            <person name="Bloem J."/>
            <person name="Labutti K."/>
            <person name="Salamov A."/>
            <person name="Andreopoulos B."/>
            <person name="Baker S."/>
            <person name="Barry K."/>
            <person name="Bills G."/>
            <person name="Bluhm B."/>
            <person name="Cannon C."/>
            <person name="Castanera R."/>
            <person name="Culley D."/>
            <person name="Daum C."/>
            <person name="Ezra D."/>
            <person name="Gonzalez J."/>
            <person name="Henrissat B."/>
            <person name="Kuo A."/>
            <person name="Liang C."/>
            <person name="Lipzen A."/>
            <person name="Lutzoni F."/>
            <person name="Magnuson J."/>
            <person name="Mondo S."/>
            <person name="Nolan M."/>
            <person name="Ohm R."/>
            <person name="Pangilinan J."/>
            <person name="Park H.-J."/>
            <person name="Ramirez L."/>
            <person name="Alfaro M."/>
            <person name="Sun H."/>
            <person name="Tritt A."/>
            <person name="Yoshinaga Y."/>
            <person name="Zwiers L.-H."/>
            <person name="Turgeon B."/>
            <person name="Goodwin S."/>
            <person name="Spatafora J."/>
            <person name="Crous P."/>
            <person name="Grigoriev I."/>
        </authorList>
    </citation>
    <scope>NUCLEOTIDE SEQUENCE</scope>
    <source>
        <strain evidence="9">CBS 627.86</strain>
    </source>
</reference>
<evidence type="ECO:0000256" key="2">
    <source>
        <dbReference type="ARBA" id="ARBA00022833"/>
    </source>
</evidence>
<evidence type="ECO:0000256" key="4">
    <source>
        <dbReference type="ARBA" id="ARBA00023125"/>
    </source>
</evidence>
<dbReference type="InterPro" id="IPR001138">
    <property type="entry name" value="Zn2Cys6_DnaBD"/>
</dbReference>
<dbReference type="GO" id="GO:0000981">
    <property type="term" value="F:DNA-binding transcription factor activity, RNA polymerase II-specific"/>
    <property type="evidence" value="ECO:0007669"/>
    <property type="project" value="InterPro"/>
</dbReference>
<feature type="region of interest" description="Disordered" evidence="7">
    <location>
        <begin position="74"/>
        <end position="111"/>
    </location>
</feature>
<dbReference type="GO" id="GO:0003677">
    <property type="term" value="F:DNA binding"/>
    <property type="evidence" value="ECO:0007669"/>
    <property type="project" value="UniProtKB-KW"/>
</dbReference>
<dbReference type="PANTHER" id="PTHR47171">
    <property type="entry name" value="FARA-RELATED"/>
    <property type="match status" value="1"/>
</dbReference>
<dbReference type="Proteomes" id="UP000799770">
    <property type="component" value="Unassembled WGS sequence"/>
</dbReference>
<evidence type="ECO:0000259" key="8">
    <source>
        <dbReference type="PROSITE" id="PS50048"/>
    </source>
</evidence>
<dbReference type="GO" id="GO:0006351">
    <property type="term" value="P:DNA-templated transcription"/>
    <property type="evidence" value="ECO:0007669"/>
    <property type="project" value="InterPro"/>
</dbReference>
<keyword evidence="4" id="KW-0238">DNA-binding</keyword>
<feature type="region of interest" description="Disordered" evidence="7">
    <location>
        <begin position="648"/>
        <end position="675"/>
    </location>
</feature>
<dbReference type="CDD" id="cd12148">
    <property type="entry name" value="fungal_TF_MHR"/>
    <property type="match status" value="1"/>
</dbReference>
<evidence type="ECO:0000256" key="1">
    <source>
        <dbReference type="ARBA" id="ARBA00022723"/>
    </source>
</evidence>
<feature type="region of interest" description="Disordered" evidence="7">
    <location>
        <begin position="1"/>
        <end position="23"/>
    </location>
</feature>
<evidence type="ECO:0000256" key="5">
    <source>
        <dbReference type="ARBA" id="ARBA00023163"/>
    </source>
</evidence>
<keyword evidence="10" id="KW-1185">Reference proteome</keyword>
<dbReference type="SUPFAM" id="SSF57701">
    <property type="entry name" value="Zn2/Cys6 DNA-binding domain"/>
    <property type="match status" value="1"/>
</dbReference>
<dbReference type="EMBL" id="ML977313">
    <property type="protein sequence ID" value="KAF2120989.1"/>
    <property type="molecule type" value="Genomic_DNA"/>
</dbReference>
<dbReference type="InterPro" id="IPR036864">
    <property type="entry name" value="Zn2-C6_fun-type_DNA-bd_sf"/>
</dbReference>
<sequence>MSLAADAQEPSAGAKPRRRERVRMRASRACQRCSQRKVQCDGAQGGLPCSRCRADSDASCFFVPSRRGTFARKKNLSRPALATDAPQSHVASIDRLPQPSRIDGTSPADSAAADSASIVGTVASSADAPDTSASVQSTSLASMFEDFLDGQDLSHEDLVGKRGIIFLGDSSPLTFALEELQRGRKPTLYDAGFHLATQTLGSEEGVAAPQQNTHPPHMTSADVAYLRAKGAFEFPKAEVSSALVTAFLERFCPLYSIIDKESFEHLYKEQKLPWILLHVVCFIGTTCCDQDVIHRLHFQSRLHARHMFYEKVKVLFDLGYETDKIVLLQTVLLLTFWGPHMKSYWNPCSWIGFGVTIAESLGIYKSTLSAHLKATDKSLLRRLWWTLVARDAYCAALLGRPFRINMARCDTEMLSVEDFNQSGTSSQAGHAEQGSVEALYQVQIVKLSLILRHIVRSRSDVTCESDTIEMLNGLLNSWQSELPPRVDWRRPCNHADLYATSLKIVFHHHLIVLHLGDPHPISSSLNRGMEQDTPSIQAAEAAAQTISSSAVALMMNAMVTRMPHEVFSGFFMAAIVFYRQLKQPQEIMRQLGQAALDNCQMVLNEARERWDAARWGLRIFDFLLSRRGKADMALDGNWQGSNNLLPSLSSSGEITQPTPGAADTQGHNMLHSTDFASPSLQDPMRNFTDFPFMPNYFMSVPDADFSFQF</sequence>
<name>A0A6A5ZNJ0_9PLEO</name>
<dbReference type="SMART" id="SM00066">
    <property type="entry name" value="GAL4"/>
    <property type="match status" value="1"/>
</dbReference>
<evidence type="ECO:0000256" key="3">
    <source>
        <dbReference type="ARBA" id="ARBA00023015"/>
    </source>
</evidence>